<feature type="chain" id="PRO_5039889591" evidence="1">
    <location>
        <begin position="16"/>
        <end position="52"/>
    </location>
</feature>
<accession>A0A9K3JTU1</accession>
<reference evidence="2" key="1">
    <citation type="journal article" date="2017" name="Nature">
        <title>The sunflower genome provides insights into oil metabolism, flowering and Asterid evolution.</title>
        <authorList>
            <person name="Badouin H."/>
            <person name="Gouzy J."/>
            <person name="Grassa C.J."/>
            <person name="Murat F."/>
            <person name="Staton S.E."/>
            <person name="Cottret L."/>
            <person name="Lelandais-Briere C."/>
            <person name="Owens G.L."/>
            <person name="Carrere S."/>
            <person name="Mayjonade B."/>
            <person name="Legrand L."/>
            <person name="Gill N."/>
            <person name="Kane N.C."/>
            <person name="Bowers J.E."/>
            <person name="Hubner S."/>
            <person name="Bellec A."/>
            <person name="Berard A."/>
            <person name="Berges H."/>
            <person name="Blanchet N."/>
            <person name="Boniface M.C."/>
            <person name="Brunel D."/>
            <person name="Catrice O."/>
            <person name="Chaidir N."/>
            <person name="Claudel C."/>
            <person name="Donnadieu C."/>
            <person name="Faraut T."/>
            <person name="Fievet G."/>
            <person name="Helmstetter N."/>
            <person name="King M."/>
            <person name="Knapp S.J."/>
            <person name="Lai Z."/>
            <person name="Le Paslier M.C."/>
            <person name="Lippi Y."/>
            <person name="Lorenzon L."/>
            <person name="Mandel J.R."/>
            <person name="Marage G."/>
            <person name="Marchand G."/>
            <person name="Marquand E."/>
            <person name="Bret-Mestries E."/>
            <person name="Morien E."/>
            <person name="Nambeesan S."/>
            <person name="Nguyen T."/>
            <person name="Pegot-Espagnet P."/>
            <person name="Pouilly N."/>
            <person name="Raftis F."/>
            <person name="Sallet E."/>
            <person name="Schiex T."/>
            <person name="Thomas J."/>
            <person name="Vandecasteele C."/>
            <person name="Vares D."/>
            <person name="Vear F."/>
            <person name="Vautrin S."/>
            <person name="Crespi M."/>
            <person name="Mangin B."/>
            <person name="Burke J.M."/>
            <person name="Salse J."/>
            <person name="Munos S."/>
            <person name="Vincourt P."/>
            <person name="Rieseberg L.H."/>
            <person name="Langlade N.B."/>
        </authorList>
    </citation>
    <scope>NUCLEOTIDE SEQUENCE</scope>
    <source>
        <tissue evidence="2">Leaves</tissue>
    </source>
</reference>
<dbReference type="Gramene" id="mRNA:HanXRQr2_Chr01g0011131">
    <property type="protein sequence ID" value="CDS:HanXRQr2_Chr01g0011131.1"/>
    <property type="gene ID" value="HanXRQr2_Chr01g0011131"/>
</dbReference>
<evidence type="ECO:0000256" key="1">
    <source>
        <dbReference type="SAM" id="SignalP"/>
    </source>
</evidence>
<dbReference type="EMBL" id="MNCJ02000316">
    <property type="protein sequence ID" value="KAF5821207.1"/>
    <property type="molecule type" value="Genomic_DNA"/>
</dbReference>
<dbReference type="Proteomes" id="UP000215914">
    <property type="component" value="Unassembled WGS sequence"/>
</dbReference>
<evidence type="ECO:0000313" key="3">
    <source>
        <dbReference type="Proteomes" id="UP000215914"/>
    </source>
</evidence>
<proteinExistence type="predicted"/>
<gene>
    <name evidence="2" type="ORF">HanXRQr2_Chr01g0011131</name>
</gene>
<reference evidence="2" key="2">
    <citation type="submission" date="2020-06" db="EMBL/GenBank/DDBJ databases">
        <title>Helianthus annuus Genome sequencing and assembly Release 2.</title>
        <authorList>
            <person name="Gouzy J."/>
            <person name="Langlade N."/>
            <person name="Munos S."/>
        </authorList>
    </citation>
    <scope>NUCLEOTIDE SEQUENCE</scope>
    <source>
        <tissue evidence="2">Leaves</tissue>
    </source>
</reference>
<comment type="caution">
    <text evidence="2">The sequence shown here is derived from an EMBL/GenBank/DDBJ whole genome shotgun (WGS) entry which is preliminary data.</text>
</comment>
<keyword evidence="3" id="KW-1185">Reference proteome</keyword>
<protein>
    <submittedName>
        <fullName evidence="2">Uncharacterized protein</fullName>
    </submittedName>
</protein>
<sequence>MWIFILCCSSVCTLTLPSIDPTYKPNFFWYNRKTNIDVCITLMKSIKSKLGY</sequence>
<feature type="signal peptide" evidence="1">
    <location>
        <begin position="1"/>
        <end position="15"/>
    </location>
</feature>
<evidence type="ECO:0000313" key="2">
    <source>
        <dbReference type="EMBL" id="KAF5821207.1"/>
    </source>
</evidence>
<keyword evidence="1" id="KW-0732">Signal</keyword>
<organism evidence="2 3">
    <name type="scientific">Helianthus annuus</name>
    <name type="common">Common sunflower</name>
    <dbReference type="NCBI Taxonomy" id="4232"/>
    <lineage>
        <taxon>Eukaryota</taxon>
        <taxon>Viridiplantae</taxon>
        <taxon>Streptophyta</taxon>
        <taxon>Embryophyta</taxon>
        <taxon>Tracheophyta</taxon>
        <taxon>Spermatophyta</taxon>
        <taxon>Magnoliopsida</taxon>
        <taxon>eudicotyledons</taxon>
        <taxon>Gunneridae</taxon>
        <taxon>Pentapetalae</taxon>
        <taxon>asterids</taxon>
        <taxon>campanulids</taxon>
        <taxon>Asterales</taxon>
        <taxon>Asteraceae</taxon>
        <taxon>Asteroideae</taxon>
        <taxon>Heliantheae alliance</taxon>
        <taxon>Heliantheae</taxon>
        <taxon>Helianthus</taxon>
    </lineage>
</organism>
<name>A0A9K3JTU1_HELAN</name>
<dbReference type="AlphaFoldDB" id="A0A9K3JTU1"/>